<dbReference type="GO" id="GO:0016301">
    <property type="term" value="F:kinase activity"/>
    <property type="evidence" value="ECO:0007669"/>
    <property type="project" value="UniProtKB-KW"/>
</dbReference>
<keyword evidence="8" id="KW-1185">Reference proteome</keyword>
<dbReference type="EMBL" id="CP088295">
    <property type="protein sequence ID" value="UUY04955.1"/>
    <property type="molecule type" value="Genomic_DNA"/>
</dbReference>
<sequence length="303" mass="30230">MGPLRTLCLGEALVDLVCEAPAATLGDAEAFVPHPGGATANVAVAAARAGGSVALAGGAGDDVWGAWLRDRLAAEGVDLEHFHLRAGQQTAVAFVTVDVAGEPSYAIYGAGIEAAVAALGETAEDAAAAADAFFFASNTLVTEPERAVTLAARRAALHAGRPVVFDPNLRLHRWPDPHVAAEIAGACVEGAFLVKCNAEEAVLITGFAEPTDAAAALLARGARHAIVTLGVAGAVLAGEDGTRHRAPGVPARVVCTTGAGDAVAGSLLAALADAAYDPAVLPGALDRAMALGARATECWGALG</sequence>
<organism evidence="7 8">
    <name type="scientific">Svornostia abyssi</name>
    <dbReference type="NCBI Taxonomy" id="2898438"/>
    <lineage>
        <taxon>Bacteria</taxon>
        <taxon>Bacillati</taxon>
        <taxon>Actinomycetota</taxon>
        <taxon>Thermoleophilia</taxon>
        <taxon>Solirubrobacterales</taxon>
        <taxon>Baekduiaceae</taxon>
        <taxon>Svornostia</taxon>
    </lineage>
</organism>
<dbReference type="InterPro" id="IPR029056">
    <property type="entry name" value="Ribokinase-like"/>
</dbReference>
<evidence type="ECO:0000313" key="7">
    <source>
        <dbReference type="EMBL" id="UUY04955.1"/>
    </source>
</evidence>
<dbReference type="Pfam" id="PF00294">
    <property type="entry name" value="PfkB"/>
    <property type="match status" value="1"/>
</dbReference>
<feature type="domain" description="Carbohydrate kinase PfkB" evidence="6">
    <location>
        <begin position="7"/>
        <end position="298"/>
    </location>
</feature>
<dbReference type="Gene3D" id="3.40.1190.20">
    <property type="match status" value="1"/>
</dbReference>
<evidence type="ECO:0000256" key="2">
    <source>
        <dbReference type="ARBA" id="ARBA00022679"/>
    </source>
</evidence>
<evidence type="ECO:0000256" key="3">
    <source>
        <dbReference type="ARBA" id="ARBA00022741"/>
    </source>
</evidence>
<accession>A0ABY5PKJ9</accession>
<comment type="similarity">
    <text evidence="1">Belongs to the carbohydrate kinase PfkB family.</text>
</comment>
<name>A0ABY5PKJ9_9ACTN</name>
<protein>
    <submittedName>
        <fullName evidence="7">PfkB family carbohydrate kinase</fullName>
    </submittedName>
</protein>
<dbReference type="InterPro" id="IPR002139">
    <property type="entry name" value="Ribo/fructo_kinase"/>
</dbReference>
<keyword evidence="2" id="KW-0808">Transferase</keyword>
<gene>
    <name evidence="7" type="ORF">LRS13_05345</name>
</gene>
<dbReference type="RefSeq" id="WP_353865431.1">
    <property type="nucleotide sequence ID" value="NZ_CP088295.1"/>
</dbReference>
<dbReference type="PANTHER" id="PTHR43085:SF1">
    <property type="entry name" value="PSEUDOURIDINE KINASE-RELATED"/>
    <property type="match status" value="1"/>
</dbReference>
<evidence type="ECO:0000256" key="4">
    <source>
        <dbReference type="ARBA" id="ARBA00022777"/>
    </source>
</evidence>
<dbReference type="SUPFAM" id="SSF53613">
    <property type="entry name" value="Ribokinase-like"/>
    <property type="match status" value="1"/>
</dbReference>
<dbReference type="Proteomes" id="UP001058860">
    <property type="component" value="Chromosome"/>
</dbReference>
<evidence type="ECO:0000313" key="8">
    <source>
        <dbReference type="Proteomes" id="UP001058860"/>
    </source>
</evidence>
<keyword evidence="5" id="KW-0067">ATP-binding</keyword>
<evidence type="ECO:0000259" key="6">
    <source>
        <dbReference type="Pfam" id="PF00294"/>
    </source>
</evidence>
<evidence type="ECO:0000256" key="1">
    <source>
        <dbReference type="ARBA" id="ARBA00010688"/>
    </source>
</evidence>
<keyword evidence="4 7" id="KW-0418">Kinase</keyword>
<proteinExistence type="inferred from homology"/>
<dbReference type="PRINTS" id="PR00990">
    <property type="entry name" value="RIBOKINASE"/>
</dbReference>
<dbReference type="InterPro" id="IPR011611">
    <property type="entry name" value="PfkB_dom"/>
</dbReference>
<reference evidence="8" key="1">
    <citation type="submission" date="2021-11" db="EMBL/GenBank/DDBJ databases">
        <title>Cultivation dependent microbiological survey of springs from the worlds oldest radium mine currently devoted to the extraction of radon-saturated water.</title>
        <authorList>
            <person name="Kapinusova G."/>
            <person name="Smrhova T."/>
            <person name="Strejcek M."/>
            <person name="Suman J."/>
            <person name="Jani K."/>
            <person name="Pajer P."/>
            <person name="Uhlik O."/>
        </authorList>
    </citation>
    <scope>NUCLEOTIDE SEQUENCE [LARGE SCALE GENOMIC DNA]</scope>
    <source>
        <strain evidence="8">J379</strain>
    </source>
</reference>
<dbReference type="InterPro" id="IPR050306">
    <property type="entry name" value="PfkB_Carbo_kinase"/>
</dbReference>
<dbReference type="PANTHER" id="PTHR43085">
    <property type="entry name" value="HEXOKINASE FAMILY MEMBER"/>
    <property type="match status" value="1"/>
</dbReference>
<keyword evidence="3" id="KW-0547">Nucleotide-binding</keyword>
<evidence type="ECO:0000256" key="5">
    <source>
        <dbReference type="ARBA" id="ARBA00022840"/>
    </source>
</evidence>